<dbReference type="Pfam" id="PF14969">
    <property type="entry name" value="DUF4508"/>
    <property type="match status" value="1"/>
</dbReference>
<organism evidence="2 3">
    <name type="scientific">Hermetia illucens</name>
    <name type="common">Black soldier fly</name>
    <dbReference type="NCBI Taxonomy" id="343691"/>
    <lineage>
        <taxon>Eukaryota</taxon>
        <taxon>Metazoa</taxon>
        <taxon>Ecdysozoa</taxon>
        <taxon>Arthropoda</taxon>
        <taxon>Hexapoda</taxon>
        <taxon>Insecta</taxon>
        <taxon>Pterygota</taxon>
        <taxon>Neoptera</taxon>
        <taxon>Endopterygota</taxon>
        <taxon>Diptera</taxon>
        <taxon>Brachycera</taxon>
        <taxon>Stratiomyomorpha</taxon>
        <taxon>Stratiomyidae</taxon>
        <taxon>Hermetiinae</taxon>
        <taxon>Hermetia</taxon>
    </lineage>
</organism>
<evidence type="ECO:0000256" key="1">
    <source>
        <dbReference type="SAM" id="MobiDB-lite"/>
    </source>
</evidence>
<dbReference type="Proteomes" id="UP000594454">
    <property type="component" value="Chromosome 3"/>
</dbReference>
<keyword evidence="3" id="KW-1185">Reference proteome</keyword>
<reference evidence="2 3" key="1">
    <citation type="submission" date="2020-11" db="EMBL/GenBank/DDBJ databases">
        <authorList>
            <person name="Wallbank WR R."/>
            <person name="Pardo Diaz C."/>
            <person name="Kozak K."/>
            <person name="Martin S."/>
            <person name="Jiggins C."/>
            <person name="Moest M."/>
            <person name="Warren A I."/>
            <person name="Generalovic N T."/>
            <person name="Byers J.R.P. K."/>
            <person name="Montejo-Kovacevich G."/>
            <person name="Yen C E."/>
        </authorList>
    </citation>
    <scope>NUCLEOTIDE SEQUENCE [LARGE SCALE GENOMIC DNA]</scope>
</reference>
<gene>
    <name evidence="2" type="ORF">HERILL_LOCUS7843</name>
</gene>
<dbReference type="PANTHER" id="PTHR16260:SF3">
    <property type="entry name" value="CHROMOSOME 14 OPEN READING FRAME 119-LIKE-RELATED"/>
    <property type="match status" value="1"/>
</dbReference>
<dbReference type="OrthoDB" id="6514241at2759"/>
<evidence type="ECO:0000313" key="3">
    <source>
        <dbReference type="Proteomes" id="UP000594454"/>
    </source>
</evidence>
<feature type="region of interest" description="Disordered" evidence="1">
    <location>
        <begin position="109"/>
        <end position="146"/>
    </location>
</feature>
<dbReference type="PANTHER" id="PTHR16260">
    <property type="entry name" value="SIMILAR TO 1700123O20RIK PROTEIN"/>
    <property type="match status" value="1"/>
</dbReference>
<dbReference type="InterPro" id="IPR028019">
    <property type="entry name" value="DUF4508"/>
</dbReference>
<dbReference type="EMBL" id="LR899011">
    <property type="protein sequence ID" value="CAD7084973.1"/>
    <property type="molecule type" value="Genomic_DNA"/>
</dbReference>
<evidence type="ECO:0000313" key="2">
    <source>
        <dbReference type="EMBL" id="CAD7084973.1"/>
    </source>
</evidence>
<proteinExistence type="predicted"/>
<accession>A0A7R8UQW3</accession>
<dbReference type="AlphaFoldDB" id="A0A7R8UQW3"/>
<dbReference type="InParanoid" id="A0A7R8UQW3"/>
<sequence>MSSAANLSMDGEFRYIVQWFNEWSELQREDFLPILVEYLTKDTPGAYVNGIVSGLAGAGCADKPMSLFQCRVKLFREWSSKWPEDLKIKLKEKVIELDEKLGERLQDELKSLGPTPLTNGNAEPTAVEDSEEPEVAPVQDSVAPALDPVAIEEVEQNA</sequence>
<name>A0A7R8UQW3_HERIL</name>
<protein>
    <submittedName>
        <fullName evidence="2">Uncharacterized protein</fullName>
    </submittedName>
</protein>